<dbReference type="PANTHER" id="PTHR33495:SF2">
    <property type="entry name" value="ANTI-SIGMA FACTOR ANTAGONIST TM_1081-RELATED"/>
    <property type="match status" value="1"/>
</dbReference>
<dbReference type="CDD" id="cd07043">
    <property type="entry name" value="STAS_anti-anti-sigma_factors"/>
    <property type="match status" value="1"/>
</dbReference>
<dbReference type="Gene3D" id="3.30.750.24">
    <property type="entry name" value="STAS domain"/>
    <property type="match status" value="1"/>
</dbReference>
<protein>
    <recommendedName>
        <fullName evidence="2">Anti-sigma factor antagonist</fullName>
    </recommendedName>
</protein>
<proteinExistence type="inferred from homology"/>
<evidence type="ECO:0000259" key="3">
    <source>
        <dbReference type="PROSITE" id="PS50801"/>
    </source>
</evidence>
<dbReference type="AlphaFoldDB" id="A0A9X2PDG9"/>
<comment type="similarity">
    <text evidence="1 2">Belongs to the anti-sigma-factor antagonist family.</text>
</comment>
<gene>
    <name evidence="4" type="ORF">NVS89_12445</name>
</gene>
<dbReference type="EMBL" id="JANTHZ010000005">
    <property type="protein sequence ID" value="MCS0495910.1"/>
    <property type="molecule type" value="Genomic_DNA"/>
</dbReference>
<evidence type="ECO:0000313" key="5">
    <source>
        <dbReference type="Proteomes" id="UP001151088"/>
    </source>
</evidence>
<dbReference type="PROSITE" id="PS50801">
    <property type="entry name" value="STAS"/>
    <property type="match status" value="1"/>
</dbReference>
<dbReference type="GO" id="GO:0043856">
    <property type="term" value="F:anti-sigma factor antagonist activity"/>
    <property type="evidence" value="ECO:0007669"/>
    <property type="project" value="InterPro"/>
</dbReference>
<dbReference type="RefSeq" id="WP_258733079.1">
    <property type="nucleotide sequence ID" value="NZ_JANTHZ010000005.1"/>
</dbReference>
<accession>A0A9X2PDG9</accession>
<reference evidence="4" key="1">
    <citation type="submission" date="2022-08" db="EMBL/GenBank/DDBJ databases">
        <authorList>
            <person name="Li F."/>
        </authorList>
    </citation>
    <scope>NUCLEOTIDE SEQUENCE</scope>
    <source>
        <strain evidence="4">MQZ15Z-1</strain>
    </source>
</reference>
<keyword evidence="5" id="KW-1185">Reference proteome</keyword>
<dbReference type="Proteomes" id="UP001151088">
    <property type="component" value="Unassembled WGS sequence"/>
</dbReference>
<evidence type="ECO:0000256" key="1">
    <source>
        <dbReference type="ARBA" id="ARBA00009013"/>
    </source>
</evidence>
<dbReference type="InterPro" id="IPR036513">
    <property type="entry name" value="STAS_dom_sf"/>
</dbReference>
<dbReference type="Pfam" id="PF01740">
    <property type="entry name" value="STAS"/>
    <property type="match status" value="1"/>
</dbReference>
<dbReference type="SUPFAM" id="SSF52091">
    <property type="entry name" value="SpoIIaa-like"/>
    <property type="match status" value="1"/>
</dbReference>
<sequence length="120" mass="12922">MTDRRELESAMQIDRLVEGNTVVTVVKGRLDSSSSPRLDEMLAVIPDGSTAVLLDFEELTYISSAGLRVVLKAAKLARSSSVALAVCSLTPQVHEVFEVSGFSSLIPIHQSRETALASFT</sequence>
<comment type="caution">
    <text evidence="4">The sequence shown here is derived from an EMBL/GenBank/DDBJ whole genome shotgun (WGS) entry which is preliminary data.</text>
</comment>
<dbReference type="NCBIfam" id="TIGR00377">
    <property type="entry name" value="ant_ant_sig"/>
    <property type="match status" value="1"/>
</dbReference>
<evidence type="ECO:0000313" key="4">
    <source>
        <dbReference type="EMBL" id="MCS0495910.1"/>
    </source>
</evidence>
<dbReference type="PANTHER" id="PTHR33495">
    <property type="entry name" value="ANTI-SIGMA FACTOR ANTAGONIST TM_1081-RELATED-RELATED"/>
    <property type="match status" value="1"/>
</dbReference>
<dbReference type="InterPro" id="IPR002645">
    <property type="entry name" value="STAS_dom"/>
</dbReference>
<name>A0A9X2PDG9_9HYPH</name>
<organism evidence="4 5">
    <name type="scientific">Ancylobacter mangrovi</name>
    <dbReference type="NCBI Taxonomy" id="2972472"/>
    <lineage>
        <taxon>Bacteria</taxon>
        <taxon>Pseudomonadati</taxon>
        <taxon>Pseudomonadota</taxon>
        <taxon>Alphaproteobacteria</taxon>
        <taxon>Hyphomicrobiales</taxon>
        <taxon>Xanthobacteraceae</taxon>
        <taxon>Ancylobacter</taxon>
    </lineage>
</organism>
<evidence type="ECO:0000256" key="2">
    <source>
        <dbReference type="RuleBase" id="RU003749"/>
    </source>
</evidence>
<feature type="domain" description="STAS" evidence="3">
    <location>
        <begin position="11"/>
        <end position="119"/>
    </location>
</feature>
<dbReference type="InterPro" id="IPR003658">
    <property type="entry name" value="Anti-sigma_ant"/>
</dbReference>